<protein>
    <submittedName>
        <fullName evidence="2">Uncharacterized protein</fullName>
    </submittedName>
</protein>
<evidence type="ECO:0000313" key="2">
    <source>
        <dbReference type="EMBL" id="KAF2870381.1"/>
    </source>
</evidence>
<evidence type="ECO:0000256" key="1">
    <source>
        <dbReference type="SAM" id="MobiDB-lite"/>
    </source>
</evidence>
<keyword evidence="3" id="KW-1185">Reference proteome</keyword>
<feature type="compositionally biased region" description="Low complexity" evidence="1">
    <location>
        <begin position="101"/>
        <end position="123"/>
    </location>
</feature>
<feature type="region of interest" description="Disordered" evidence="1">
    <location>
        <begin position="101"/>
        <end position="156"/>
    </location>
</feature>
<name>A0A7C8M858_9PLEO</name>
<comment type="caution">
    <text evidence="2">The sequence shown here is derived from an EMBL/GenBank/DDBJ whole genome shotgun (WGS) entry which is preliminary data.</text>
</comment>
<accession>A0A7C8M858</accession>
<proteinExistence type="predicted"/>
<dbReference type="AlphaFoldDB" id="A0A7C8M858"/>
<feature type="compositionally biased region" description="Low complexity" evidence="1">
    <location>
        <begin position="130"/>
        <end position="143"/>
    </location>
</feature>
<evidence type="ECO:0000313" key="3">
    <source>
        <dbReference type="Proteomes" id="UP000481861"/>
    </source>
</evidence>
<dbReference type="Proteomes" id="UP000481861">
    <property type="component" value="Unassembled WGS sequence"/>
</dbReference>
<reference evidence="2 3" key="1">
    <citation type="submission" date="2020-01" db="EMBL/GenBank/DDBJ databases">
        <authorList>
            <consortium name="DOE Joint Genome Institute"/>
            <person name="Haridas S."/>
            <person name="Albert R."/>
            <person name="Binder M."/>
            <person name="Bloem J."/>
            <person name="Labutti K."/>
            <person name="Salamov A."/>
            <person name="Andreopoulos B."/>
            <person name="Baker S.E."/>
            <person name="Barry K."/>
            <person name="Bills G."/>
            <person name="Bluhm B.H."/>
            <person name="Cannon C."/>
            <person name="Castanera R."/>
            <person name="Culley D.E."/>
            <person name="Daum C."/>
            <person name="Ezra D."/>
            <person name="Gonzalez J.B."/>
            <person name="Henrissat B."/>
            <person name="Kuo A."/>
            <person name="Liang C."/>
            <person name="Lipzen A."/>
            <person name="Lutzoni F."/>
            <person name="Magnuson J."/>
            <person name="Mondo S."/>
            <person name="Nolan M."/>
            <person name="Ohm R."/>
            <person name="Pangilinan J."/>
            <person name="Park H.-J.H."/>
            <person name="Ramirez L."/>
            <person name="Alfaro M."/>
            <person name="Sun H."/>
            <person name="Tritt A."/>
            <person name="Yoshinaga Y."/>
            <person name="Zwiers L.-H.L."/>
            <person name="Turgeon B.G."/>
            <person name="Goodwin S.B."/>
            <person name="Spatafora J.W."/>
            <person name="Crous P.W."/>
            <person name="Grigoriev I.V."/>
        </authorList>
    </citation>
    <scope>NUCLEOTIDE SEQUENCE [LARGE SCALE GENOMIC DNA]</scope>
    <source>
        <strain evidence="2 3">CBS 611.86</strain>
    </source>
</reference>
<sequence length="344" mass="35960">MGALYTAWYDWHICSLEPGMANIVKARKSLHLYSGNASVPAATTASRSAGFGDSPEAAAPATGVHVVSGVSNLGPVATTKFGNGGQAVDAVASNTGGQTGLDSLANDLSSSLGGMSTRSSPDSSLPPPSLSSSPSGRSDVSASQPTTPDSEEDDKSRYFREGSAGFHSIVQDKDHLKNMSLQNVPVRSSGPASRVTGRTMFGNLPDVSTSAAQVPAASSSTTPKLGIVSAEQMISSEQIIREINDEGNITSIEKSVTDLETKLETGELPVEADLACIQRSVRMIVLHQKKPWFSVDTDQIPDLHSAIYLLHSIADGGAGHWAVGREPFASLVKEVAGFVKCFET</sequence>
<gene>
    <name evidence="2" type="ORF">BDV95DRAFT_80192</name>
</gene>
<dbReference type="EMBL" id="JAADJZ010000014">
    <property type="protein sequence ID" value="KAF2870381.1"/>
    <property type="molecule type" value="Genomic_DNA"/>
</dbReference>
<organism evidence="2 3">
    <name type="scientific">Massariosphaeria phaeospora</name>
    <dbReference type="NCBI Taxonomy" id="100035"/>
    <lineage>
        <taxon>Eukaryota</taxon>
        <taxon>Fungi</taxon>
        <taxon>Dikarya</taxon>
        <taxon>Ascomycota</taxon>
        <taxon>Pezizomycotina</taxon>
        <taxon>Dothideomycetes</taxon>
        <taxon>Pleosporomycetidae</taxon>
        <taxon>Pleosporales</taxon>
        <taxon>Pleosporales incertae sedis</taxon>
        <taxon>Massariosphaeria</taxon>
    </lineage>
</organism>